<evidence type="ECO:0008006" key="3">
    <source>
        <dbReference type="Google" id="ProtNLM"/>
    </source>
</evidence>
<protein>
    <recommendedName>
        <fullName evidence="3">CPW-WPC domain-containing protein</fullName>
    </recommendedName>
</protein>
<name>A0A6C0IFC1_9ZZZZ</name>
<evidence type="ECO:0000313" key="2">
    <source>
        <dbReference type="EMBL" id="QHT90223.1"/>
    </source>
</evidence>
<proteinExistence type="predicted"/>
<reference evidence="2" key="1">
    <citation type="journal article" date="2020" name="Nature">
        <title>Giant virus diversity and host interactions through global metagenomics.</title>
        <authorList>
            <person name="Schulz F."/>
            <person name="Roux S."/>
            <person name="Paez-Espino D."/>
            <person name="Jungbluth S."/>
            <person name="Walsh D.A."/>
            <person name="Denef V.J."/>
            <person name="McMahon K.D."/>
            <person name="Konstantinidis K.T."/>
            <person name="Eloe-Fadrosh E.A."/>
            <person name="Kyrpides N.C."/>
            <person name="Woyke T."/>
        </authorList>
    </citation>
    <scope>NUCLEOTIDE SEQUENCE</scope>
    <source>
        <strain evidence="2">GVMAG-M-3300023184-68</strain>
    </source>
</reference>
<keyword evidence="1" id="KW-1133">Transmembrane helix</keyword>
<evidence type="ECO:0000256" key="1">
    <source>
        <dbReference type="SAM" id="Phobius"/>
    </source>
</evidence>
<dbReference type="EMBL" id="MN740153">
    <property type="protein sequence ID" value="QHT90223.1"/>
    <property type="molecule type" value="Genomic_DNA"/>
</dbReference>
<organism evidence="2">
    <name type="scientific">viral metagenome</name>
    <dbReference type="NCBI Taxonomy" id="1070528"/>
    <lineage>
        <taxon>unclassified sequences</taxon>
        <taxon>metagenomes</taxon>
        <taxon>organismal metagenomes</taxon>
    </lineage>
</organism>
<sequence length="109" mass="11595">MEGYQLTVMVVAVIVLIAILAYLGIKMKGATSQAPYPPNASACPDYWTANTDGSCTAGSKNLGKFSSGYSFIPLSAMVSGLTTACSMKKWSETNNVVWDGYSNFNQCST</sequence>
<feature type="transmembrane region" description="Helical" evidence="1">
    <location>
        <begin position="6"/>
        <end position="25"/>
    </location>
</feature>
<dbReference type="AlphaFoldDB" id="A0A6C0IFC1"/>
<accession>A0A6C0IFC1</accession>
<keyword evidence="1" id="KW-0472">Membrane</keyword>
<keyword evidence="1" id="KW-0812">Transmembrane</keyword>